<evidence type="ECO:0000256" key="5">
    <source>
        <dbReference type="ARBA" id="ARBA00023136"/>
    </source>
</evidence>
<gene>
    <name evidence="9" type="ORF">HMPREF1981_01314</name>
</gene>
<dbReference type="NCBIfam" id="TIGR04057">
    <property type="entry name" value="SusC_RagA_signa"/>
    <property type="match status" value="1"/>
</dbReference>
<dbReference type="Pfam" id="PF07715">
    <property type="entry name" value="Plug"/>
    <property type="match status" value="1"/>
</dbReference>
<dbReference type="Proteomes" id="UP000016496">
    <property type="component" value="Unassembled WGS sequence"/>
</dbReference>
<keyword evidence="3 7" id="KW-1134">Transmembrane beta strand</keyword>
<dbReference type="GO" id="GO:0009279">
    <property type="term" value="C:cell outer membrane"/>
    <property type="evidence" value="ECO:0007669"/>
    <property type="project" value="UniProtKB-SubCell"/>
</dbReference>
<dbReference type="SUPFAM" id="SSF56935">
    <property type="entry name" value="Porins"/>
    <property type="match status" value="1"/>
</dbReference>
<protein>
    <submittedName>
        <fullName evidence="9">TonB-dependent receptor plug domain protein</fullName>
    </submittedName>
</protein>
<evidence type="ECO:0000256" key="3">
    <source>
        <dbReference type="ARBA" id="ARBA00022452"/>
    </source>
</evidence>
<accession>U2CMR2</accession>
<dbReference type="PATRIC" id="fig|1321819.3.peg.1196"/>
<reference evidence="9 10" key="1">
    <citation type="submission" date="2013-08" db="EMBL/GenBank/DDBJ databases">
        <authorList>
            <person name="Weinstock G."/>
            <person name="Sodergren E."/>
            <person name="Wylie T."/>
            <person name="Fulton L."/>
            <person name="Fulton R."/>
            <person name="Fronick C."/>
            <person name="O'Laughlin M."/>
            <person name="Godfrey J."/>
            <person name="Miner T."/>
            <person name="Herter B."/>
            <person name="Appelbaum E."/>
            <person name="Cordes M."/>
            <person name="Lek S."/>
            <person name="Wollam A."/>
            <person name="Pepin K.H."/>
            <person name="Palsikar V.B."/>
            <person name="Mitreva M."/>
            <person name="Wilson R.K."/>
        </authorList>
    </citation>
    <scope>NUCLEOTIDE SEQUENCE [LARGE SCALE GENOMIC DNA]</scope>
    <source>
        <strain evidence="9 10">F0041</strain>
    </source>
</reference>
<evidence type="ECO:0000259" key="8">
    <source>
        <dbReference type="Pfam" id="PF07715"/>
    </source>
</evidence>
<keyword evidence="4 7" id="KW-0812">Transmembrane</keyword>
<dbReference type="PROSITE" id="PS52016">
    <property type="entry name" value="TONB_DEPENDENT_REC_3"/>
    <property type="match status" value="1"/>
</dbReference>
<dbReference type="InterPro" id="IPR023997">
    <property type="entry name" value="TonB-dep_OMP_SusC/RagA_CS"/>
</dbReference>
<dbReference type="InterPro" id="IPR023996">
    <property type="entry name" value="TonB-dep_OMP_SusC/RagA"/>
</dbReference>
<evidence type="ECO:0000256" key="6">
    <source>
        <dbReference type="ARBA" id="ARBA00023237"/>
    </source>
</evidence>
<evidence type="ECO:0000256" key="2">
    <source>
        <dbReference type="ARBA" id="ARBA00022448"/>
    </source>
</evidence>
<sequence>MSAMTLNSKATKAKTTYLFHFFIKKFMRKKIMLLTACLLWGIGWIVAQTHTVTGNVVSEEDEQPIIGASVLIKGTKIGGITDIDGNFKLTNVPQTAKILQVSYVGMKTQEVAIKPNLKIRLKSDSEMLEEVVVTGMVATDKRLFTGATDKLSADQIKVDGMADISRGLEGRSAGVSIQNISGTFGTAPKIRVRGATSIYGNSKPLWVVDGVIQDNIVDVGADALSSGDAITLISSAIAGLNPDDIESFQILKDGSATSIYGAKAMAGVIVITTKKGKQGTSSFSYTGEFTTRLKPTYNTFNIMNSQDQMSIYDEMQKKGWLNFATIYRAPNSGVYGKMYQLTHHYDPLTGQFGLENTQEARDRYLQNAEKRNTDWFDLLFSNSIMMNHSVSMSTGNDKSSSYISLSAMNDPGWMKQSSVQRYTANLNSTYNITKQFAFTAIANASYRKQKAPGTIGQSNDAVTGQVSRSFDINPYSYALNTSRTLHPYTYYMRNFADFNIFNELENNNMSLNIADLKFQGELKWKHRTGLQISFLGALKYSTVTQSHQIKDNSNQALAYRAMGDATIINRNQWLYKDPDKPNTLPNTILPKGGFYDKSEYRMLSYDFRLAATFNKEFNETHIVNSYAGMELNSQDRTRDWFDGWGMQYNNGELPFFDYLAFKRMREQNSNYFGLWNTTNRQLAFFATGTYSYKGKYTATGTIRYEGTNRLGKSRSARWLPTWNIATAWNIHEESFFKEWEPTVSHLTLKASYSLTADAGPTWVTNSRVVINSYNPWRPSASVAESGLRIDDLENSELTYEKKHELNIGIDMGLLDNRINLAADWYRRNNFDLIGWATTQGAGGQVNRMGNVATMRSHGFEITLSTKNIKTPTFQWSTDFIFGHSKTKVTDLKTRSFMFSLVSGNGFTQEGYPHRGLFSIPFAGLDKSGFPTFYISDKKGEKILVNSSNYGSIDFQERENLSFLKYEGPTDPTITGSLGNIFTYKNWKLNVFVTYSAGNKVRLDPVFKSGYNDLDATPKEFKNRWVVKGNEEITDIPVIASIRDAQRIPNLYLAYNAYNYSSARIADGGFIRMKEVSLTYTLPKNLLKTKMLKSASIKVQGTNLFLIYSDKKLNGQDPEFFRSGGVSAPVPKQFTATLRLGF</sequence>
<evidence type="ECO:0000256" key="7">
    <source>
        <dbReference type="PROSITE-ProRule" id="PRU01360"/>
    </source>
</evidence>
<dbReference type="InterPro" id="IPR008969">
    <property type="entry name" value="CarboxyPept-like_regulatory"/>
</dbReference>
<keyword evidence="6 7" id="KW-0998">Cell outer membrane</keyword>
<dbReference type="InterPro" id="IPR037066">
    <property type="entry name" value="Plug_dom_sf"/>
</dbReference>
<dbReference type="InterPro" id="IPR012910">
    <property type="entry name" value="Plug_dom"/>
</dbReference>
<keyword evidence="5 7" id="KW-0472">Membrane</keyword>
<dbReference type="AlphaFoldDB" id="U2CMR2"/>
<evidence type="ECO:0000313" key="9">
    <source>
        <dbReference type="EMBL" id="ERI85830.1"/>
    </source>
</evidence>
<dbReference type="Gene3D" id="2.60.40.1120">
    <property type="entry name" value="Carboxypeptidase-like, regulatory domain"/>
    <property type="match status" value="1"/>
</dbReference>
<comment type="similarity">
    <text evidence="7">Belongs to the TonB-dependent receptor family.</text>
</comment>
<dbReference type="Gene3D" id="2.40.170.20">
    <property type="entry name" value="TonB-dependent receptor, beta-barrel domain"/>
    <property type="match status" value="1"/>
</dbReference>
<dbReference type="NCBIfam" id="TIGR04056">
    <property type="entry name" value="OMP_RagA_SusC"/>
    <property type="match status" value="1"/>
</dbReference>
<evidence type="ECO:0000256" key="1">
    <source>
        <dbReference type="ARBA" id="ARBA00004571"/>
    </source>
</evidence>
<name>U2CMR2_9BACE</name>
<comment type="subcellular location">
    <subcellularLocation>
        <location evidence="1 7">Cell outer membrane</location>
        <topology evidence="1 7">Multi-pass membrane protein</topology>
    </subcellularLocation>
</comment>
<dbReference type="FunFam" id="2.60.40.1120:FF:000003">
    <property type="entry name" value="Outer membrane protein Omp121"/>
    <property type="match status" value="1"/>
</dbReference>
<evidence type="ECO:0000256" key="4">
    <source>
        <dbReference type="ARBA" id="ARBA00022692"/>
    </source>
</evidence>
<dbReference type="Pfam" id="PF13715">
    <property type="entry name" value="CarbopepD_reg_2"/>
    <property type="match status" value="1"/>
</dbReference>
<organism evidence="9 10">
    <name type="scientific">Bacteroides pyogenes F0041</name>
    <dbReference type="NCBI Taxonomy" id="1321819"/>
    <lineage>
        <taxon>Bacteria</taxon>
        <taxon>Pseudomonadati</taxon>
        <taxon>Bacteroidota</taxon>
        <taxon>Bacteroidia</taxon>
        <taxon>Bacteroidales</taxon>
        <taxon>Bacteroidaceae</taxon>
        <taxon>Bacteroides</taxon>
    </lineage>
</organism>
<dbReference type="EMBL" id="AWSV01000073">
    <property type="protein sequence ID" value="ERI85830.1"/>
    <property type="molecule type" value="Genomic_DNA"/>
</dbReference>
<proteinExistence type="inferred from homology"/>
<keyword evidence="9" id="KW-0675">Receptor</keyword>
<dbReference type="InterPro" id="IPR036942">
    <property type="entry name" value="Beta-barrel_TonB_sf"/>
</dbReference>
<dbReference type="InterPro" id="IPR039426">
    <property type="entry name" value="TonB-dep_rcpt-like"/>
</dbReference>
<comment type="caution">
    <text evidence="9">The sequence shown here is derived from an EMBL/GenBank/DDBJ whole genome shotgun (WGS) entry which is preliminary data.</text>
</comment>
<evidence type="ECO:0000313" key="10">
    <source>
        <dbReference type="Proteomes" id="UP000016496"/>
    </source>
</evidence>
<dbReference type="SUPFAM" id="SSF49464">
    <property type="entry name" value="Carboxypeptidase regulatory domain-like"/>
    <property type="match status" value="1"/>
</dbReference>
<dbReference type="Gene3D" id="2.170.130.10">
    <property type="entry name" value="TonB-dependent receptor, plug domain"/>
    <property type="match status" value="1"/>
</dbReference>
<feature type="domain" description="TonB-dependent receptor plug" evidence="8">
    <location>
        <begin position="144"/>
        <end position="268"/>
    </location>
</feature>
<keyword evidence="2 7" id="KW-0813">Transport</keyword>
<dbReference type="HOGENOM" id="CLU_004317_0_1_10"/>